<dbReference type="AlphaFoldDB" id="A0A4D4M9Q8"/>
<accession>A0A4D4M9Q8</accession>
<organism evidence="3 6">
    <name type="scientific">Streptomyces avermitilis</name>
    <dbReference type="NCBI Taxonomy" id="33903"/>
    <lineage>
        <taxon>Bacteria</taxon>
        <taxon>Bacillati</taxon>
        <taxon>Actinomycetota</taxon>
        <taxon>Actinomycetes</taxon>
        <taxon>Kitasatosporales</taxon>
        <taxon>Streptomycetaceae</taxon>
        <taxon>Streptomyces</taxon>
    </lineage>
</organism>
<dbReference type="Proteomes" id="UP000299211">
    <property type="component" value="Unassembled WGS sequence"/>
</dbReference>
<reference evidence="4 5" key="1">
    <citation type="submission" date="2019-04" db="EMBL/GenBank/DDBJ databases">
        <title>Draft genome sequences of Streptomyces avermitilis ATCC 31267.</title>
        <authorList>
            <person name="Komaki H."/>
            <person name="Tamura T."/>
            <person name="Hosoyama A."/>
        </authorList>
    </citation>
    <scope>NUCLEOTIDE SEQUENCE [LARGE SCALE GENOMIC DNA]</scope>
    <source>
        <strain evidence="4 5">ATCC 31267</strain>
    </source>
</reference>
<evidence type="ECO:0000313" key="6">
    <source>
        <dbReference type="Proteomes" id="UP000302139"/>
    </source>
</evidence>
<dbReference type="EMBL" id="BJHX01000001">
    <property type="protein sequence ID" value="GDY68379.1"/>
    <property type="molecule type" value="Genomic_DNA"/>
</dbReference>
<gene>
    <name evidence="3" type="ORF">SAV14893_077720</name>
    <name evidence="4" type="ORF">SAV31267_007360</name>
</gene>
<dbReference type="RefSeq" id="WP_037648350.1">
    <property type="nucleotide sequence ID" value="NZ_BAABTN010000015.1"/>
</dbReference>
<dbReference type="InterPro" id="IPR000868">
    <property type="entry name" value="Isochorismatase-like_dom"/>
</dbReference>
<protein>
    <submittedName>
        <fullName evidence="3">Isochorismatase</fullName>
    </submittedName>
</protein>
<dbReference type="PANTHER" id="PTHR43540">
    <property type="entry name" value="PEROXYUREIDOACRYLATE/UREIDOACRYLATE AMIDOHYDROLASE-RELATED"/>
    <property type="match status" value="1"/>
</dbReference>
<dbReference type="Pfam" id="PF00857">
    <property type="entry name" value="Isochorismatase"/>
    <property type="match status" value="1"/>
</dbReference>
<dbReference type="EMBL" id="BJHY01000001">
    <property type="protein sequence ID" value="GDY71251.1"/>
    <property type="molecule type" value="Genomic_DNA"/>
</dbReference>
<feature type="domain" description="Isochorismatase-like" evidence="2">
    <location>
        <begin position="5"/>
        <end position="171"/>
    </location>
</feature>
<dbReference type="CDD" id="cd00431">
    <property type="entry name" value="cysteine_hydrolases"/>
    <property type="match status" value="1"/>
</dbReference>
<dbReference type="PANTHER" id="PTHR43540:SF6">
    <property type="entry name" value="ISOCHORISMATASE-LIKE DOMAIN-CONTAINING PROTEIN"/>
    <property type="match status" value="1"/>
</dbReference>
<comment type="caution">
    <text evidence="3">The sequence shown here is derived from an EMBL/GenBank/DDBJ whole genome shotgun (WGS) entry which is preliminary data.</text>
</comment>
<dbReference type="GO" id="GO:0016787">
    <property type="term" value="F:hydrolase activity"/>
    <property type="evidence" value="ECO:0007669"/>
    <property type="project" value="UniProtKB-KW"/>
</dbReference>
<dbReference type="InterPro" id="IPR050272">
    <property type="entry name" value="Isochorismatase-like_hydrls"/>
</dbReference>
<evidence type="ECO:0000313" key="3">
    <source>
        <dbReference type="EMBL" id="GDY68379.1"/>
    </source>
</evidence>
<sequence length="186" mass="20588">MPTYAIVTNDLQVAAATLNEERKRAVAAFLPRQKALLDSLRALDVPVIHLQLVVSDDDPRNATTPDELRYTRGSVGVRLLDETLAESDLVIEKPKDSGFFETTLDETLKKLGVDTVIISGMQAQICVQTTAADAHFRGYRVVIPTDCIVSSNPEDTQQALKWMSEYFATLLPSVEIEQLVRAGRDE</sequence>
<dbReference type="Gene3D" id="3.40.50.850">
    <property type="entry name" value="Isochorismatase-like"/>
    <property type="match status" value="1"/>
</dbReference>
<dbReference type="SUPFAM" id="SSF52499">
    <property type="entry name" value="Isochorismatase-like hydrolases"/>
    <property type="match status" value="1"/>
</dbReference>
<reference evidence="3 6" key="2">
    <citation type="submission" date="2019-04" db="EMBL/GenBank/DDBJ databases">
        <title>Draft genome sequences of Streptomyces avermitilis NBRC 14893.</title>
        <authorList>
            <person name="Komaki H."/>
            <person name="Tamura T."/>
            <person name="Hosoyama A."/>
        </authorList>
    </citation>
    <scope>NUCLEOTIDE SEQUENCE [LARGE SCALE GENOMIC DNA]</scope>
    <source>
        <strain evidence="3 6">NBRC 14893</strain>
    </source>
</reference>
<evidence type="ECO:0000313" key="5">
    <source>
        <dbReference type="Proteomes" id="UP000299211"/>
    </source>
</evidence>
<proteinExistence type="predicted"/>
<dbReference type="Proteomes" id="UP000302139">
    <property type="component" value="Unassembled WGS sequence"/>
</dbReference>
<keyword evidence="1" id="KW-0378">Hydrolase</keyword>
<name>A0A4D4M9Q8_STRAX</name>
<evidence type="ECO:0000313" key="4">
    <source>
        <dbReference type="EMBL" id="GDY71251.1"/>
    </source>
</evidence>
<dbReference type="InterPro" id="IPR036380">
    <property type="entry name" value="Isochorismatase-like_sf"/>
</dbReference>
<evidence type="ECO:0000256" key="1">
    <source>
        <dbReference type="ARBA" id="ARBA00022801"/>
    </source>
</evidence>
<evidence type="ECO:0000259" key="2">
    <source>
        <dbReference type="Pfam" id="PF00857"/>
    </source>
</evidence>